<keyword evidence="1" id="KW-0812">Transmembrane</keyword>
<evidence type="ECO:0000256" key="1">
    <source>
        <dbReference type="SAM" id="Phobius"/>
    </source>
</evidence>
<organism evidence="2 3">
    <name type="scientific">Lactuca sativa</name>
    <name type="common">Garden lettuce</name>
    <dbReference type="NCBI Taxonomy" id="4236"/>
    <lineage>
        <taxon>Eukaryota</taxon>
        <taxon>Viridiplantae</taxon>
        <taxon>Streptophyta</taxon>
        <taxon>Embryophyta</taxon>
        <taxon>Tracheophyta</taxon>
        <taxon>Spermatophyta</taxon>
        <taxon>Magnoliopsida</taxon>
        <taxon>eudicotyledons</taxon>
        <taxon>Gunneridae</taxon>
        <taxon>Pentapetalae</taxon>
        <taxon>asterids</taxon>
        <taxon>campanulids</taxon>
        <taxon>Asterales</taxon>
        <taxon>Asteraceae</taxon>
        <taxon>Cichorioideae</taxon>
        <taxon>Cichorieae</taxon>
        <taxon>Lactucinae</taxon>
        <taxon>Lactuca</taxon>
    </lineage>
</organism>
<evidence type="ECO:0000313" key="3">
    <source>
        <dbReference type="Proteomes" id="UP000235145"/>
    </source>
</evidence>
<name>A0A9R1X961_LACSA</name>
<reference evidence="2 3" key="1">
    <citation type="journal article" date="2017" name="Nat. Commun.">
        <title>Genome assembly with in vitro proximity ligation data and whole-genome triplication in lettuce.</title>
        <authorList>
            <person name="Reyes-Chin-Wo S."/>
            <person name="Wang Z."/>
            <person name="Yang X."/>
            <person name="Kozik A."/>
            <person name="Arikit S."/>
            <person name="Song C."/>
            <person name="Xia L."/>
            <person name="Froenicke L."/>
            <person name="Lavelle D.O."/>
            <person name="Truco M.J."/>
            <person name="Xia R."/>
            <person name="Zhu S."/>
            <person name="Xu C."/>
            <person name="Xu H."/>
            <person name="Xu X."/>
            <person name="Cox K."/>
            <person name="Korf I."/>
            <person name="Meyers B.C."/>
            <person name="Michelmore R.W."/>
        </authorList>
    </citation>
    <scope>NUCLEOTIDE SEQUENCE [LARGE SCALE GENOMIC DNA]</scope>
    <source>
        <strain evidence="3">cv. Salinas</strain>
        <tissue evidence="2">Seedlings</tissue>
    </source>
</reference>
<sequence length="135" mass="15781">MHLTIFYFLLLEMPLTLFPLDMLLRYSLLAALGSIQFVSNIVFAYFVLQKTVTLPQLLLFLETSSLLLLAITNHLLWYILPEKYSNITFLFYCLLLVVVVLMHHYERRIVACYSREGSYEILEVTASFFSIILTE</sequence>
<protein>
    <submittedName>
        <fullName evidence="2">Uncharacterized protein</fullName>
    </submittedName>
</protein>
<accession>A0A9R1X961</accession>
<gene>
    <name evidence="2" type="ORF">LSAT_V11C500258650</name>
</gene>
<comment type="caution">
    <text evidence="2">The sequence shown here is derived from an EMBL/GenBank/DDBJ whole genome shotgun (WGS) entry which is preliminary data.</text>
</comment>
<keyword evidence="1" id="KW-1133">Transmembrane helix</keyword>
<feature type="transmembrane region" description="Helical" evidence="1">
    <location>
        <begin position="57"/>
        <end position="80"/>
    </location>
</feature>
<dbReference type="Proteomes" id="UP000235145">
    <property type="component" value="Unassembled WGS sequence"/>
</dbReference>
<keyword evidence="3" id="KW-1185">Reference proteome</keyword>
<feature type="transmembrane region" description="Helical" evidence="1">
    <location>
        <begin position="29"/>
        <end position="48"/>
    </location>
</feature>
<feature type="transmembrane region" description="Helical" evidence="1">
    <location>
        <begin position="86"/>
        <end position="105"/>
    </location>
</feature>
<evidence type="ECO:0000313" key="2">
    <source>
        <dbReference type="EMBL" id="KAJ0205540.1"/>
    </source>
</evidence>
<dbReference type="AlphaFoldDB" id="A0A9R1X961"/>
<dbReference type="EMBL" id="NBSK02000005">
    <property type="protein sequence ID" value="KAJ0205540.1"/>
    <property type="molecule type" value="Genomic_DNA"/>
</dbReference>
<keyword evidence="1" id="KW-0472">Membrane</keyword>
<proteinExistence type="predicted"/>